<dbReference type="Proteomes" id="UP000663852">
    <property type="component" value="Unassembled WGS sequence"/>
</dbReference>
<feature type="compositionally biased region" description="Polar residues" evidence="1">
    <location>
        <begin position="320"/>
        <end position="334"/>
    </location>
</feature>
<keyword evidence="2" id="KW-0812">Transmembrane</keyword>
<feature type="compositionally biased region" description="Low complexity" evidence="1">
    <location>
        <begin position="174"/>
        <end position="214"/>
    </location>
</feature>
<feature type="compositionally biased region" description="Low complexity" evidence="1">
    <location>
        <begin position="305"/>
        <end position="319"/>
    </location>
</feature>
<evidence type="ECO:0000313" key="4">
    <source>
        <dbReference type="EMBL" id="CAF1478764.1"/>
    </source>
</evidence>
<evidence type="ECO:0000313" key="3">
    <source>
        <dbReference type="EMBL" id="CAF1046525.1"/>
    </source>
</evidence>
<evidence type="ECO:0000313" key="5">
    <source>
        <dbReference type="Proteomes" id="UP000663828"/>
    </source>
</evidence>
<protein>
    <submittedName>
        <fullName evidence="3">Uncharacterized protein</fullName>
    </submittedName>
</protein>
<dbReference type="AlphaFoldDB" id="A0A814K248"/>
<dbReference type="EMBL" id="CAJNOR010004147">
    <property type="protein sequence ID" value="CAF1478764.1"/>
    <property type="molecule type" value="Genomic_DNA"/>
</dbReference>
<feature type="region of interest" description="Disordered" evidence="1">
    <location>
        <begin position="396"/>
        <end position="416"/>
    </location>
</feature>
<name>A0A814K248_ADIRI</name>
<accession>A0A814K248</accession>
<reference evidence="3" key="1">
    <citation type="submission" date="2021-02" db="EMBL/GenBank/DDBJ databases">
        <authorList>
            <person name="Nowell W R."/>
        </authorList>
    </citation>
    <scope>NUCLEOTIDE SEQUENCE</scope>
</reference>
<feature type="region of interest" description="Disordered" evidence="1">
    <location>
        <begin position="166"/>
        <end position="214"/>
    </location>
</feature>
<evidence type="ECO:0000256" key="2">
    <source>
        <dbReference type="SAM" id="Phobius"/>
    </source>
</evidence>
<dbReference type="Proteomes" id="UP000663828">
    <property type="component" value="Unassembled WGS sequence"/>
</dbReference>
<comment type="caution">
    <text evidence="3">The sequence shown here is derived from an EMBL/GenBank/DDBJ whole genome shotgun (WGS) entry which is preliminary data.</text>
</comment>
<evidence type="ECO:0000313" key="6">
    <source>
        <dbReference type="Proteomes" id="UP000663852"/>
    </source>
</evidence>
<organism evidence="3 6">
    <name type="scientific">Adineta ricciae</name>
    <name type="common">Rotifer</name>
    <dbReference type="NCBI Taxonomy" id="249248"/>
    <lineage>
        <taxon>Eukaryota</taxon>
        <taxon>Metazoa</taxon>
        <taxon>Spiralia</taxon>
        <taxon>Gnathifera</taxon>
        <taxon>Rotifera</taxon>
        <taxon>Eurotatoria</taxon>
        <taxon>Bdelloidea</taxon>
        <taxon>Adinetida</taxon>
        <taxon>Adinetidae</taxon>
        <taxon>Adineta</taxon>
    </lineage>
</organism>
<feature type="region of interest" description="Disordered" evidence="1">
    <location>
        <begin position="298"/>
        <end position="345"/>
    </location>
</feature>
<sequence length="497" mass="52981">MATIVRKPTVIRISERNLPTVKSIKSARHRSNTLSCQESKPTMVTVARKSQPDINVHFVSTKRRTSVTRPNMKPPIEMEDIQPKTRYSDYFISFPGQKRVGPDNTIHGLDSKSYEATSGIHPEPVKMFQIRKHSCYFLTMLIVAVFVIGILATALSLTLKQNKELSERQSTTEATIMSTSTVQTTTTESTTRTTTTTSAPTTTTTKTSTSTTTTATTAGLTTQATSATTTTSVTSVAVTSVSVSTTSVQSASTTVSDVTSQMNSTSDVTITSLNTSTLVNSITDLQSTNAENTLTSADNFVSSNSDTPTSTTEYSSSTSNAFVSDSTIDTESTATDGPTPTTEIDTTLTVSDNAITPQSTIIQSSTNNIASVSSQDTSESLTNSLSIVDSSPIYESSVTSEYSTDEGGKLPTEDTTTLDCSEDHTCHPFTSFMSVTDYKSGVIIPLLALSARSGLNSSNGKLVFDAGGPKTFNALTSFLVELKLFIDPSLNQSTLPS</sequence>
<keyword evidence="2" id="KW-0472">Membrane</keyword>
<proteinExistence type="predicted"/>
<dbReference type="EMBL" id="CAJNOJ010000076">
    <property type="protein sequence ID" value="CAF1046525.1"/>
    <property type="molecule type" value="Genomic_DNA"/>
</dbReference>
<gene>
    <name evidence="3" type="ORF">EDS130_LOCUS17203</name>
    <name evidence="4" type="ORF">XAT740_LOCUS38409</name>
</gene>
<feature type="compositionally biased region" description="Low complexity" evidence="1">
    <location>
        <begin position="335"/>
        <end position="345"/>
    </location>
</feature>
<evidence type="ECO:0000256" key="1">
    <source>
        <dbReference type="SAM" id="MobiDB-lite"/>
    </source>
</evidence>
<feature type="transmembrane region" description="Helical" evidence="2">
    <location>
        <begin position="136"/>
        <end position="159"/>
    </location>
</feature>
<keyword evidence="2" id="KW-1133">Transmembrane helix</keyword>
<keyword evidence="5" id="KW-1185">Reference proteome</keyword>